<dbReference type="KEGG" id="pco:PHACADRAFT_253318"/>
<dbReference type="AlphaFoldDB" id="K5X0I8"/>
<evidence type="ECO:0000313" key="3">
    <source>
        <dbReference type="Proteomes" id="UP000008370"/>
    </source>
</evidence>
<sequence length="395" mass="43388">MEENSHRWSEVIPPHTALSFAAFWDPEEGLVTFSGGELLNADLEDLPSLRDMPLDATEARSQIITLDGLSLALSSMMLDTAGLPRANRVQFSANALDEGQSMLDPYMRYLEARRKEAVRLAEEKARRRKQRIVPLDWAQLRNRILRPFSSSAHDGESEVTCDGIFEEAPRTACTTTSAPMLVHLNLKSAFSMTTTSTTGYVDVDTPSVYSQDDSSEAWSTLHEPAPHTCPNRPADTRRRLRKQRPPGPLPGDSAPASPDEVLARPAYNHMTGLAEGGGTPTGPAESLARGVRRLRSLPRISTKVPRGAEPSPTTSASDSTTVVPFPPMPPLPPVSPLSPGSPARTHSGEKTTTLRTLRKPRSVTKLVREGVERLRCHGRTSVSSWRTDEWENIFV</sequence>
<evidence type="ECO:0000313" key="2">
    <source>
        <dbReference type="EMBL" id="EKM56277.1"/>
    </source>
</evidence>
<keyword evidence="3" id="KW-1185">Reference proteome</keyword>
<gene>
    <name evidence="2" type="ORF">PHACADRAFT_253318</name>
</gene>
<dbReference type="OrthoDB" id="3226552at2759"/>
<dbReference type="RefSeq" id="XP_007394131.1">
    <property type="nucleotide sequence ID" value="XM_007394069.1"/>
</dbReference>
<proteinExistence type="predicted"/>
<dbReference type="InParanoid" id="K5X0I8"/>
<dbReference type="HOGENOM" id="CLU_698507_0_0_1"/>
<accession>K5X0I8</accession>
<feature type="region of interest" description="Disordered" evidence="1">
    <location>
        <begin position="303"/>
        <end position="327"/>
    </location>
</feature>
<dbReference type="EMBL" id="JH930471">
    <property type="protein sequence ID" value="EKM56277.1"/>
    <property type="molecule type" value="Genomic_DNA"/>
</dbReference>
<dbReference type="GeneID" id="18915739"/>
<feature type="region of interest" description="Disordered" evidence="1">
    <location>
        <begin position="199"/>
        <end position="260"/>
    </location>
</feature>
<dbReference type="Proteomes" id="UP000008370">
    <property type="component" value="Unassembled WGS sequence"/>
</dbReference>
<feature type="compositionally biased region" description="Low complexity" evidence="1">
    <location>
        <begin position="310"/>
        <end position="323"/>
    </location>
</feature>
<feature type="compositionally biased region" description="Polar residues" evidence="1">
    <location>
        <begin position="207"/>
        <end position="218"/>
    </location>
</feature>
<name>K5X0I8_PHACS</name>
<organism evidence="2 3">
    <name type="scientific">Phanerochaete carnosa (strain HHB-10118-sp)</name>
    <name type="common">White-rot fungus</name>
    <name type="synonym">Peniophora carnosa</name>
    <dbReference type="NCBI Taxonomy" id="650164"/>
    <lineage>
        <taxon>Eukaryota</taxon>
        <taxon>Fungi</taxon>
        <taxon>Dikarya</taxon>
        <taxon>Basidiomycota</taxon>
        <taxon>Agaricomycotina</taxon>
        <taxon>Agaricomycetes</taxon>
        <taxon>Polyporales</taxon>
        <taxon>Phanerochaetaceae</taxon>
        <taxon>Phanerochaete</taxon>
    </lineage>
</organism>
<protein>
    <submittedName>
        <fullName evidence="2">Uncharacterized protein</fullName>
    </submittedName>
</protein>
<evidence type="ECO:0000256" key="1">
    <source>
        <dbReference type="SAM" id="MobiDB-lite"/>
    </source>
</evidence>
<reference evidence="2 3" key="1">
    <citation type="journal article" date="2012" name="BMC Genomics">
        <title>Comparative genomics of the white-rot fungi, Phanerochaete carnosa and P. chrysosporium, to elucidate the genetic basis of the distinct wood types they colonize.</title>
        <authorList>
            <person name="Suzuki H."/>
            <person name="MacDonald J."/>
            <person name="Syed K."/>
            <person name="Salamov A."/>
            <person name="Hori C."/>
            <person name="Aerts A."/>
            <person name="Henrissat B."/>
            <person name="Wiebenga A."/>
            <person name="vanKuyk P.A."/>
            <person name="Barry K."/>
            <person name="Lindquist E."/>
            <person name="LaButti K."/>
            <person name="Lapidus A."/>
            <person name="Lucas S."/>
            <person name="Coutinho P."/>
            <person name="Gong Y."/>
            <person name="Samejima M."/>
            <person name="Mahadevan R."/>
            <person name="Abou-Zaid M."/>
            <person name="de Vries R.P."/>
            <person name="Igarashi K."/>
            <person name="Yadav J.S."/>
            <person name="Grigoriev I.V."/>
            <person name="Master E.R."/>
        </authorList>
    </citation>
    <scope>NUCLEOTIDE SEQUENCE [LARGE SCALE GENOMIC DNA]</scope>
    <source>
        <strain evidence="2 3">HHB-10118-sp</strain>
    </source>
</reference>